<evidence type="ECO:0000313" key="2">
    <source>
        <dbReference type="EMBL" id="KAK0413293.1"/>
    </source>
</evidence>
<sequence length="80" mass="8809">MSTLFPVPSTGAVIPALFLEARMLQEHGCDAVAQMGVSMTADQCNLAVMKDFMLNVLCYVFLSSLMLVTRDNQHQSTHTM</sequence>
<reference evidence="2" key="1">
    <citation type="submission" date="2023-06" db="EMBL/GenBank/DDBJ databases">
        <title>Genomic analysis of the entomopathogenic nematode Steinernema hermaphroditum.</title>
        <authorList>
            <person name="Schwarz E.M."/>
            <person name="Heppert J.K."/>
            <person name="Baniya A."/>
            <person name="Schwartz H.T."/>
            <person name="Tan C.-H."/>
            <person name="Antoshechkin I."/>
            <person name="Sternberg P.W."/>
            <person name="Goodrich-Blair H."/>
            <person name="Dillman A.R."/>
        </authorList>
    </citation>
    <scope>NUCLEOTIDE SEQUENCE</scope>
    <source>
        <strain evidence="2">PS9179</strain>
        <tissue evidence="2">Whole animal</tissue>
    </source>
</reference>
<organism evidence="2 3">
    <name type="scientific">Steinernema hermaphroditum</name>
    <dbReference type="NCBI Taxonomy" id="289476"/>
    <lineage>
        <taxon>Eukaryota</taxon>
        <taxon>Metazoa</taxon>
        <taxon>Ecdysozoa</taxon>
        <taxon>Nematoda</taxon>
        <taxon>Chromadorea</taxon>
        <taxon>Rhabditida</taxon>
        <taxon>Tylenchina</taxon>
        <taxon>Panagrolaimomorpha</taxon>
        <taxon>Strongyloidoidea</taxon>
        <taxon>Steinernematidae</taxon>
        <taxon>Steinernema</taxon>
    </lineage>
</organism>
<keyword evidence="3" id="KW-1185">Reference proteome</keyword>
<keyword evidence="1" id="KW-1133">Transmembrane helix</keyword>
<dbReference type="Proteomes" id="UP001175271">
    <property type="component" value="Unassembled WGS sequence"/>
</dbReference>
<proteinExistence type="predicted"/>
<gene>
    <name evidence="2" type="ORF">QR680_006718</name>
</gene>
<feature type="transmembrane region" description="Helical" evidence="1">
    <location>
        <begin position="52"/>
        <end position="69"/>
    </location>
</feature>
<evidence type="ECO:0000313" key="3">
    <source>
        <dbReference type="Proteomes" id="UP001175271"/>
    </source>
</evidence>
<keyword evidence="1" id="KW-0812">Transmembrane</keyword>
<evidence type="ECO:0000256" key="1">
    <source>
        <dbReference type="SAM" id="Phobius"/>
    </source>
</evidence>
<dbReference type="AlphaFoldDB" id="A0AA39HYH9"/>
<dbReference type="EMBL" id="JAUCMV010000003">
    <property type="protein sequence ID" value="KAK0413293.1"/>
    <property type="molecule type" value="Genomic_DNA"/>
</dbReference>
<keyword evidence="1" id="KW-0472">Membrane</keyword>
<comment type="caution">
    <text evidence="2">The sequence shown here is derived from an EMBL/GenBank/DDBJ whole genome shotgun (WGS) entry which is preliminary data.</text>
</comment>
<accession>A0AA39HYH9</accession>
<name>A0AA39HYH9_9BILA</name>
<protein>
    <submittedName>
        <fullName evidence="2">Uncharacterized protein</fullName>
    </submittedName>
</protein>